<sequence length="319" mass="35779">MKVKIIIKSLFIIFAAAFLFSCNQEDMVNGEISSNIENDQAVMDHIVLTNDIESQRSEDESREMGYYGTSSARETARERIQARFRGRFRPIGFYDCAERTVEQLENGKIITLDYDMGECSVTDKNYAGKIIDQISWSQNSRSHAISFENFGQEGITKNGTRNRTFTVVGMELDPEMGMDYDAWTGTLVEDITIDFPATEEEEALSETITTNFTLTGNGEGRYRSGQASYTNSNGADFSVKILEPLFFSRSCEDQVRFPLAGVEEVTTKEGVFTINYGDGSCDTLVEITKDGIITAVDLKDVIVYGKIGRRAIRKVRRGN</sequence>
<keyword evidence="2" id="KW-0614">Plasmid</keyword>
<feature type="chain" id="PRO_5046844029" description="Lipoprotein" evidence="1">
    <location>
        <begin position="22"/>
        <end position="319"/>
    </location>
</feature>
<reference evidence="2 3" key="1">
    <citation type="submission" date="2021-12" db="EMBL/GenBank/DDBJ databases">
        <title>Genome sequencing of bacteria with rrn-lacking chromosome and rrn-plasmid.</title>
        <authorList>
            <person name="Anda M."/>
            <person name="Iwasaki W."/>
        </authorList>
    </citation>
    <scope>NUCLEOTIDE SEQUENCE [LARGE SCALE GENOMIC DNA]</scope>
    <source>
        <strain evidence="2 3">NBRC 101262</strain>
        <plasmid evidence="2 3">pPP2</plasmid>
    </source>
</reference>
<evidence type="ECO:0000313" key="3">
    <source>
        <dbReference type="Proteomes" id="UP001354989"/>
    </source>
</evidence>
<evidence type="ECO:0000313" key="2">
    <source>
        <dbReference type="EMBL" id="BDD01224.1"/>
    </source>
</evidence>
<gene>
    <name evidence="2" type="ORF">PEPS_35040</name>
</gene>
<dbReference type="EMBL" id="AP025294">
    <property type="protein sequence ID" value="BDD01224.1"/>
    <property type="molecule type" value="Genomic_DNA"/>
</dbReference>
<organism evidence="2 3">
    <name type="scientific">Persicobacter psychrovividus</name>
    <dbReference type="NCBI Taxonomy" id="387638"/>
    <lineage>
        <taxon>Bacteria</taxon>
        <taxon>Pseudomonadati</taxon>
        <taxon>Bacteroidota</taxon>
        <taxon>Cytophagia</taxon>
        <taxon>Cytophagales</taxon>
        <taxon>Persicobacteraceae</taxon>
        <taxon>Persicobacter</taxon>
    </lineage>
</organism>
<dbReference type="PROSITE" id="PS51257">
    <property type="entry name" value="PROKAR_LIPOPROTEIN"/>
    <property type="match status" value="1"/>
</dbReference>
<feature type="signal peptide" evidence="1">
    <location>
        <begin position="1"/>
        <end position="21"/>
    </location>
</feature>
<keyword evidence="1" id="KW-0732">Signal</keyword>
<name>A0ABM7VJR2_9BACT</name>
<evidence type="ECO:0000256" key="1">
    <source>
        <dbReference type="SAM" id="SignalP"/>
    </source>
</evidence>
<proteinExistence type="predicted"/>
<keyword evidence="3" id="KW-1185">Reference proteome</keyword>
<dbReference type="RefSeq" id="WP_338398806.1">
    <property type="nucleotide sequence ID" value="NZ_AP025294.1"/>
</dbReference>
<accession>A0ABM7VJR2</accession>
<protein>
    <recommendedName>
        <fullName evidence="4">Lipoprotein</fullName>
    </recommendedName>
</protein>
<evidence type="ECO:0008006" key="4">
    <source>
        <dbReference type="Google" id="ProtNLM"/>
    </source>
</evidence>
<geneLocation type="plasmid" evidence="2 3">
    <name>pPP2</name>
</geneLocation>
<dbReference type="Proteomes" id="UP001354989">
    <property type="component" value="Plasmid pPP2"/>
</dbReference>